<dbReference type="PANTHER" id="PTHR10996:SF283">
    <property type="entry name" value="GLYOXYLATE_HYDROXYPYRUVATE REDUCTASE B"/>
    <property type="match status" value="1"/>
</dbReference>
<dbReference type="CDD" id="cd05299">
    <property type="entry name" value="CtBP_dh"/>
    <property type="match status" value="1"/>
</dbReference>
<dbReference type="InterPro" id="IPR006139">
    <property type="entry name" value="D-isomer_2_OHA_DH_cat_dom"/>
</dbReference>
<dbReference type="RefSeq" id="WP_281899668.1">
    <property type="nucleotide sequence ID" value="NZ_BSDI01000027.1"/>
</dbReference>
<evidence type="ECO:0000256" key="3">
    <source>
        <dbReference type="RuleBase" id="RU003719"/>
    </source>
</evidence>
<keyword evidence="2 3" id="KW-0560">Oxidoreductase</keyword>
<dbReference type="Proteomes" id="UP001144280">
    <property type="component" value="Unassembled WGS sequence"/>
</dbReference>
<dbReference type="SUPFAM" id="SSF52283">
    <property type="entry name" value="Formate/glycerate dehydrogenase catalytic domain-like"/>
    <property type="match status" value="1"/>
</dbReference>
<evidence type="ECO:0000259" key="5">
    <source>
        <dbReference type="Pfam" id="PF02826"/>
    </source>
</evidence>
<dbReference type="InterPro" id="IPR043322">
    <property type="entry name" value="CtBP"/>
</dbReference>
<dbReference type="InterPro" id="IPR050223">
    <property type="entry name" value="D-isomer_2-hydroxyacid_DH"/>
</dbReference>
<protein>
    <submittedName>
        <fullName evidence="6">Dehydrogenase</fullName>
    </submittedName>
</protein>
<dbReference type="Pfam" id="PF00389">
    <property type="entry name" value="2-Hacid_dh"/>
    <property type="match status" value="1"/>
</dbReference>
<proteinExistence type="inferred from homology"/>
<sequence>MHRPRVLYTDPPWLVDGGRAVPELATVERETLGARAELRFGPFVDGRYAHNDELARLAAGCDVLVVYRCRITRGLLDAAGERLRAVVRQGVGVDNLDLPLLAERRLLAYHVPDYCVDEVATHTSALALALERRLVAQHNGLSGGTFDIYAGGVPHRINRRTLGVVGFGRIGRAVARRLGAFYGQVLVHDPHIGRDLPEGYGALAVDSLDELLESSDVVTLHCPLTGATEGLIGAAELARMRAGSFLVNAARGALVDPAALGSALRGGRLAGAGLDVFAPENPHDDPLWKDVLDHPAVIVTSHRAFLSREAEHSSRRRVAELARDLLAGGQPTVGRLSPAGLR</sequence>
<dbReference type="PANTHER" id="PTHR10996">
    <property type="entry name" value="2-HYDROXYACID DEHYDROGENASE-RELATED"/>
    <property type="match status" value="1"/>
</dbReference>
<dbReference type="Pfam" id="PF02826">
    <property type="entry name" value="2-Hacid_dh_C"/>
    <property type="match status" value="1"/>
</dbReference>
<evidence type="ECO:0000313" key="6">
    <source>
        <dbReference type="EMBL" id="GLH99777.1"/>
    </source>
</evidence>
<gene>
    <name evidence="6" type="ORF">Pa4123_50530</name>
</gene>
<feature type="domain" description="D-isomer specific 2-hydroxyacid dehydrogenase NAD-binding" evidence="5">
    <location>
        <begin position="125"/>
        <end position="304"/>
    </location>
</feature>
<dbReference type="PROSITE" id="PS00065">
    <property type="entry name" value="D_2_HYDROXYACID_DH_1"/>
    <property type="match status" value="1"/>
</dbReference>
<dbReference type="SUPFAM" id="SSF51735">
    <property type="entry name" value="NAD(P)-binding Rossmann-fold domains"/>
    <property type="match status" value="1"/>
</dbReference>
<dbReference type="InterPro" id="IPR029752">
    <property type="entry name" value="D-isomer_DH_CS1"/>
</dbReference>
<comment type="similarity">
    <text evidence="1 3">Belongs to the D-isomer specific 2-hydroxyacid dehydrogenase family.</text>
</comment>
<dbReference type="InterPro" id="IPR029753">
    <property type="entry name" value="D-isomer_DH_CS"/>
</dbReference>
<name>A0ABQ5R0R3_9ACTN</name>
<organism evidence="6 7">
    <name type="scientific">Phytohabitans aurantiacus</name>
    <dbReference type="NCBI Taxonomy" id="3016789"/>
    <lineage>
        <taxon>Bacteria</taxon>
        <taxon>Bacillati</taxon>
        <taxon>Actinomycetota</taxon>
        <taxon>Actinomycetes</taxon>
        <taxon>Micromonosporales</taxon>
        <taxon>Micromonosporaceae</taxon>
    </lineage>
</organism>
<evidence type="ECO:0000259" key="4">
    <source>
        <dbReference type="Pfam" id="PF00389"/>
    </source>
</evidence>
<keyword evidence="7" id="KW-1185">Reference proteome</keyword>
<dbReference type="PROSITE" id="PS00671">
    <property type="entry name" value="D_2_HYDROXYACID_DH_3"/>
    <property type="match status" value="1"/>
</dbReference>
<accession>A0ABQ5R0R3</accession>
<dbReference type="Gene3D" id="3.40.50.720">
    <property type="entry name" value="NAD(P)-binding Rossmann-like Domain"/>
    <property type="match status" value="2"/>
</dbReference>
<comment type="caution">
    <text evidence="6">The sequence shown here is derived from an EMBL/GenBank/DDBJ whole genome shotgun (WGS) entry which is preliminary data.</text>
</comment>
<reference evidence="6" key="1">
    <citation type="submission" date="2022-12" db="EMBL/GenBank/DDBJ databases">
        <title>New Phytohabitans aurantiacus sp. RD004123 nov., an actinomycete isolated from soil.</title>
        <authorList>
            <person name="Triningsih D.W."/>
            <person name="Harunari E."/>
            <person name="Igarashi Y."/>
        </authorList>
    </citation>
    <scope>NUCLEOTIDE SEQUENCE</scope>
    <source>
        <strain evidence="6">RD004123</strain>
    </source>
</reference>
<dbReference type="InterPro" id="IPR036291">
    <property type="entry name" value="NAD(P)-bd_dom_sf"/>
</dbReference>
<feature type="domain" description="D-isomer specific 2-hydroxyacid dehydrogenase catalytic" evidence="4">
    <location>
        <begin position="49"/>
        <end position="331"/>
    </location>
</feature>
<dbReference type="PROSITE" id="PS00670">
    <property type="entry name" value="D_2_HYDROXYACID_DH_2"/>
    <property type="match status" value="1"/>
</dbReference>
<evidence type="ECO:0000256" key="1">
    <source>
        <dbReference type="ARBA" id="ARBA00005854"/>
    </source>
</evidence>
<dbReference type="InterPro" id="IPR006140">
    <property type="entry name" value="D-isomer_DH_NAD-bd"/>
</dbReference>
<evidence type="ECO:0000256" key="2">
    <source>
        <dbReference type="ARBA" id="ARBA00023002"/>
    </source>
</evidence>
<dbReference type="EMBL" id="BSDI01000027">
    <property type="protein sequence ID" value="GLH99777.1"/>
    <property type="molecule type" value="Genomic_DNA"/>
</dbReference>
<evidence type="ECO:0000313" key="7">
    <source>
        <dbReference type="Proteomes" id="UP001144280"/>
    </source>
</evidence>